<evidence type="ECO:0000256" key="7">
    <source>
        <dbReference type="ARBA" id="ARBA00023065"/>
    </source>
</evidence>
<gene>
    <name evidence="12" type="ORF">WJ35_16290</name>
</gene>
<dbReference type="InterPro" id="IPR004705">
    <property type="entry name" value="Cation/H_exchanger_CPA1_bac"/>
</dbReference>
<dbReference type="GO" id="GO:0005886">
    <property type="term" value="C:plasma membrane"/>
    <property type="evidence" value="ECO:0007669"/>
    <property type="project" value="UniProtKB-SubCell"/>
</dbReference>
<keyword evidence="10" id="KW-0050">Antiport</keyword>
<dbReference type="GO" id="GO:0015386">
    <property type="term" value="F:potassium:proton antiporter activity"/>
    <property type="evidence" value="ECO:0007669"/>
    <property type="project" value="TreeGrafter"/>
</dbReference>
<dbReference type="Gene3D" id="6.10.140.1330">
    <property type="match status" value="1"/>
</dbReference>
<evidence type="ECO:0000313" key="13">
    <source>
        <dbReference type="Proteomes" id="UP000243680"/>
    </source>
</evidence>
<comment type="function">
    <text evidence="10">Na(+)/H(+) antiporter that extrudes sodium in exchange for external protons.</text>
</comment>
<protein>
    <submittedName>
        <fullName evidence="12">Sodium:proton antiporter</fullName>
    </submittedName>
</protein>
<evidence type="ECO:0000256" key="10">
    <source>
        <dbReference type="RuleBase" id="RU366002"/>
    </source>
</evidence>
<evidence type="ECO:0000256" key="5">
    <source>
        <dbReference type="ARBA" id="ARBA00022989"/>
    </source>
</evidence>
<feature type="transmembrane region" description="Helical" evidence="10">
    <location>
        <begin position="316"/>
        <end position="339"/>
    </location>
</feature>
<reference evidence="12 13" key="1">
    <citation type="submission" date="2015-12" db="EMBL/GenBank/DDBJ databases">
        <title>Diversity of Burkholderia near neighbor genomes.</title>
        <authorList>
            <person name="Sahl J."/>
            <person name="Wagner D."/>
            <person name="Keim P."/>
        </authorList>
    </citation>
    <scope>NUCLEOTIDE SEQUENCE [LARGE SCALE GENOMIC DNA]</scope>
    <source>
        <strain evidence="12 13">MSMB0783</strain>
    </source>
</reference>
<keyword evidence="5 10" id="KW-1133">Transmembrane helix</keyword>
<feature type="transmembrane region" description="Helical" evidence="10">
    <location>
        <begin position="113"/>
        <end position="135"/>
    </location>
</feature>
<organism evidence="12 13">
    <name type="scientific">Burkholderia ubonensis</name>
    <dbReference type="NCBI Taxonomy" id="101571"/>
    <lineage>
        <taxon>Bacteria</taxon>
        <taxon>Pseudomonadati</taxon>
        <taxon>Pseudomonadota</taxon>
        <taxon>Betaproteobacteria</taxon>
        <taxon>Burkholderiales</taxon>
        <taxon>Burkholderiaceae</taxon>
        <taxon>Burkholderia</taxon>
        <taxon>Burkholderia cepacia complex</taxon>
    </lineage>
</organism>
<feature type="transmembrane region" description="Helical" evidence="10">
    <location>
        <begin position="360"/>
        <end position="383"/>
    </location>
</feature>
<dbReference type="Pfam" id="PF00999">
    <property type="entry name" value="Na_H_Exchanger"/>
    <property type="match status" value="1"/>
</dbReference>
<keyword evidence="8 10" id="KW-0472">Membrane</keyword>
<evidence type="ECO:0000256" key="6">
    <source>
        <dbReference type="ARBA" id="ARBA00023053"/>
    </source>
</evidence>
<feature type="transmembrane region" description="Helical" evidence="10">
    <location>
        <begin position="31"/>
        <end position="49"/>
    </location>
</feature>
<keyword evidence="10" id="KW-0997">Cell inner membrane</keyword>
<keyword evidence="6 10" id="KW-0915">Sodium</keyword>
<evidence type="ECO:0000256" key="3">
    <source>
        <dbReference type="ARBA" id="ARBA00022475"/>
    </source>
</evidence>
<dbReference type="GO" id="GO:0015385">
    <property type="term" value="F:sodium:proton antiporter activity"/>
    <property type="evidence" value="ECO:0007669"/>
    <property type="project" value="InterPro"/>
</dbReference>
<name>A0A1B4LHK8_9BURK</name>
<dbReference type="EMBL" id="CP013421">
    <property type="protein sequence ID" value="AOJ76653.1"/>
    <property type="molecule type" value="Genomic_DNA"/>
</dbReference>
<proteinExistence type="inferred from homology"/>
<evidence type="ECO:0000256" key="4">
    <source>
        <dbReference type="ARBA" id="ARBA00022692"/>
    </source>
</evidence>
<keyword evidence="4 10" id="KW-0812">Transmembrane</keyword>
<feature type="transmembrane region" description="Helical" evidence="10">
    <location>
        <begin position="182"/>
        <end position="204"/>
    </location>
</feature>
<feature type="transmembrane region" description="Helical" evidence="10">
    <location>
        <begin position="278"/>
        <end position="296"/>
    </location>
</feature>
<dbReference type="PANTHER" id="PTHR10110:SF86">
    <property type="entry name" value="SODIUM_HYDROGEN EXCHANGER 7"/>
    <property type="match status" value="1"/>
</dbReference>
<dbReference type="GO" id="GO:0098719">
    <property type="term" value="P:sodium ion import across plasma membrane"/>
    <property type="evidence" value="ECO:0007669"/>
    <property type="project" value="TreeGrafter"/>
</dbReference>
<keyword evidence="7 10" id="KW-0406">Ion transport</keyword>
<dbReference type="Proteomes" id="UP000243680">
    <property type="component" value="Chromosome 3"/>
</dbReference>
<comment type="similarity">
    <text evidence="10">Belongs to the monovalent cation:proton antiporter 1 (CPA1) transporter (TC 2.A.36) family.</text>
</comment>
<dbReference type="AlphaFoldDB" id="A0A1B4LHK8"/>
<evidence type="ECO:0000256" key="8">
    <source>
        <dbReference type="ARBA" id="ARBA00023136"/>
    </source>
</evidence>
<keyword evidence="3" id="KW-1003">Cell membrane</keyword>
<feature type="domain" description="Cation/H+ exchanger transmembrane" evidence="11">
    <location>
        <begin position="13"/>
        <end position="419"/>
    </location>
</feature>
<feature type="transmembrane region" description="Helical" evidence="10">
    <location>
        <begin position="55"/>
        <end position="72"/>
    </location>
</feature>
<sequence>MESVSIAITMLVAVLISGAIIRVLPLAIPLPLLQISLGFLIAGVFKGGVKLDPDLFFLLFLPPLLFLDGWRIPKDLLRRDKLGIFQLSVGLVILTVVGAGYAIHWMIPSMPLAVAYALAAIISPTDPVAVAGITHRLAIPRRITAILEGEALFNDASGLVAFRLAVAAAMTGAFSLSSAAISFLWVAGAGLATGALVTSAITLLRDGFTRRFGAEPRSEVLLSLLIPFAAYFLAEHIGASGILAAVAAGWTVSRAELSGRVSAFARMQRQIVWDMMQFTLNGIMFVLLGEQLPGIFKAAAQLVMQIGGHEAGSLLAYAFIVWLMLAVLRFACIFGSVWLARIIRGMTPPPEARATPRIMLALSLGGVRGAVTLAGVMTLPLALPNGEAFPSRDLAIFLAAAVIIISLIAATLGLPWLLKGIGQPRSSPHLRQWEVARQAAQRAAVNRVSSILDEQQERGSSQEAHAYMHVVDQVLAGLHEPLADSPERSIGGRARVGRDVELRVMRAVIEASRDAIYKLALDHEISDEVARDMVGMLDLEEVRLP</sequence>
<feature type="transmembrane region" description="Helical" evidence="10">
    <location>
        <begin position="395"/>
        <end position="418"/>
    </location>
</feature>
<comment type="subcellular location">
    <subcellularLocation>
        <location evidence="10">Cell inner membrane</location>
        <topology evidence="10">Multi-pass membrane protein</topology>
    </subcellularLocation>
    <subcellularLocation>
        <location evidence="1">Cell membrane</location>
        <topology evidence="1">Multi-pass membrane protein</topology>
    </subcellularLocation>
</comment>
<comment type="caution">
    <text evidence="10">Lacks conserved residue(s) required for the propagation of feature annotation.</text>
</comment>
<evidence type="ECO:0000259" key="11">
    <source>
        <dbReference type="Pfam" id="PF00999"/>
    </source>
</evidence>
<evidence type="ECO:0000313" key="12">
    <source>
        <dbReference type="EMBL" id="AOJ76653.1"/>
    </source>
</evidence>
<dbReference type="GO" id="GO:0051453">
    <property type="term" value="P:regulation of intracellular pH"/>
    <property type="evidence" value="ECO:0007669"/>
    <property type="project" value="TreeGrafter"/>
</dbReference>
<dbReference type="InterPro" id="IPR006153">
    <property type="entry name" value="Cation/H_exchanger_TM"/>
</dbReference>
<accession>A0A1B4LHK8</accession>
<feature type="transmembrane region" description="Helical" evidence="10">
    <location>
        <begin position="84"/>
        <end position="107"/>
    </location>
</feature>
<keyword evidence="2 10" id="KW-0813">Transport</keyword>
<evidence type="ECO:0000256" key="1">
    <source>
        <dbReference type="ARBA" id="ARBA00004651"/>
    </source>
</evidence>
<dbReference type="InterPro" id="IPR018422">
    <property type="entry name" value="Cation/H_exchanger_CPA1"/>
</dbReference>
<evidence type="ECO:0000256" key="2">
    <source>
        <dbReference type="ARBA" id="ARBA00022448"/>
    </source>
</evidence>
<feature type="transmembrane region" description="Helical" evidence="10">
    <location>
        <begin position="6"/>
        <end position="24"/>
    </location>
</feature>
<evidence type="ECO:0000256" key="9">
    <source>
        <dbReference type="ARBA" id="ARBA00023201"/>
    </source>
</evidence>
<keyword evidence="9 10" id="KW-0739">Sodium transport</keyword>
<dbReference type="PANTHER" id="PTHR10110">
    <property type="entry name" value="SODIUM/HYDROGEN EXCHANGER"/>
    <property type="match status" value="1"/>
</dbReference>
<dbReference type="NCBIfam" id="TIGR00831">
    <property type="entry name" value="a_cpa1"/>
    <property type="match status" value="1"/>
</dbReference>